<dbReference type="Pfam" id="PF04233">
    <property type="entry name" value="Phage_Mu_F"/>
    <property type="match status" value="1"/>
</dbReference>
<gene>
    <name evidence="2" type="ORF">GCM10007923_24710</name>
</gene>
<keyword evidence="3" id="KW-1185">Reference proteome</keyword>
<dbReference type="EMBL" id="BSOP01000018">
    <property type="protein sequence ID" value="GLR51263.1"/>
    <property type="molecule type" value="Genomic_DNA"/>
</dbReference>
<reference evidence="3" key="1">
    <citation type="journal article" date="2019" name="Int. J. Syst. Evol. Microbiol.">
        <title>The Global Catalogue of Microorganisms (GCM) 10K type strain sequencing project: providing services to taxonomists for standard genome sequencing and annotation.</title>
        <authorList>
            <consortium name="The Broad Institute Genomics Platform"/>
            <consortium name="The Broad Institute Genome Sequencing Center for Infectious Disease"/>
            <person name="Wu L."/>
            <person name="Ma J."/>
        </authorList>
    </citation>
    <scope>NUCLEOTIDE SEQUENCE [LARGE SCALE GENOMIC DNA]</scope>
    <source>
        <strain evidence="3">NBRC 102122</strain>
    </source>
</reference>
<organism evidence="2 3">
    <name type="scientific">Shinella yambaruensis</name>
    <dbReference type="NCBI Taxonomy" id="415996"/>
    <lineage>
        <taxon>Bacteria</taxon>
        <taxon>Pseudomonadati</taxon>
        <taxon>Pseudomonadota</taxon>
        <taxon>Alphaproteobacteria</taxon>
        <taxon>Hyphomicrobiales</taxon>
        <taxon>Rhizobiaceae</taxon>
        <taxon>Shinella</taxon>
    </lineage>
</organism>
<sequence>MAERANRFAYPPEVTGYFKNKTVRPAFSYLDVWAEEHAYTMTVAKTTELEVTNAFHRTIGQAFDEGKGFDNWKPLIQAELTKLGWWQPRMVSDPSGIDPDRMVNFSSDRRLKTIFWSNMNSARSAGQWERAQRSKRALPYVLYMRTTSGDPRVEHLQWVGLILPIDHPFWRTHWPPNGWLCKCQVRMISAREAQALLGTERVIGKNAEGEDIKIRYTDSPPDLGPDRQHRNRRTGEVTMVPPGIDAGWHTNPGLARSTTLIRNLETQLDAAPETDATRVLKELWDDAYLRLAPRLPQKVWLPAGVSKELAQELGAKSAVISVTSETIAERIDRHKLAVDDFAVFPELLAEGLPLPDPRGKSNVRAIIRRIGKAWWRAFVTLSETGYLRATSLHQKSEKELRNAVERAGMTWPGEE</sequence>
<dbReference type="RefSeq" id="WP_244768392.1">
    <property type="nucleotide sequence ID" value="NZ_BSOP01000018.1"/>
</dbReference>
<name>A0ABQ5ZF36_9HYPH</name>
<evidence type="ECO:0000313" key="2">
    <source>
        <dbReference type="EMBL" id="GLR51263.1"/>
    </source>
</evidence>
<evidence type="ECO:0000259" key="1">
    <source>
        <dbReference type="Pfam" id="PF04233"/>
    </source>
</evidence>
<dbReference type="InterPro" id="IPR006528">
    <property type="entry name" value="Phage_head_morphogenesis_dom"/>
</dbReference>
<dbReference type="Proteomes" id="UP001156702">
    <property type="component" value="Unassembled WGS sequence"/>
</dbReference>
<evidence type="ECO:0000313" key="3">
    <source>
        <dbReference type="Proteomes" id="UP001156702"/>
    </source>
</evidence>
<protein>
    <recommendedName>
        <fullName evidence="1">Phage head morphogenesis domain-containing protein</fullName>
    </recommendedName>
</protein>
<comment type="caution">
    <text evidence="2">The sequence shown here is derived from an EMBL/GenBank/DDBJ whole genome shotgun (WGS) entry which is preliminary data.</text>
</comment>
<feature type="domain" description="Phage head morphogenesis" evidence="1">
    <location>
        <begin position="56"/>
        <end position="185"/>
    </location>
</feature>
<proteinExistence type="predicted"/>
<accession>A0ABQ5ZF36</accession>